<dbReference type="Pfam" id="PF05725">
    <property type="entry name" value="FNIP"/>
    <property type="match status" value="4"/>
</dbReference>
<feature type="domain" description="Protein kinase" evidence="2">
    <location>
        <begin position="129"/>
        <end position="420"/>
    </location>
</feature>
<dbReference type="InterPro" id="IPR000719">
    <property type="entry name" value="Prot_kinase_dom"/>
</dbReference>
<protein>
    <recommendedName>
        <fullName evidence="2">Protein kinase domain-containing protein</fullName>
    </recommendedName>
</protein>
<comment type="caution">
    <text evidence="3">The sequence shown here is derived from an EMBL/GenBank/DDBJ whole genome shotgun (WGS) entry which is preliminary data.</text>
</comment>
<dbReference type="GeneID" id="31367042"/>
<evidence type="ECO:0000259" key="2">
    <source>
        <dbReference type="PROSITE" id="PS50011"/>
    </source>
</evidence>
<dbReference type="InParanoid" id="D3BVI3"/>
<dbReference type="Proteomes" id="UP000001396">
    <property type="component" value="Unassembled WGS sequence"/>
</dbReference>
<organism evidence="3 4">
    <name type="scientific">Heterostelium pallidum (strain ATCC 26659 / Pp 5 / PN500)</name>
    <name type="common">Cellular slime mold</name>
    <name type="synonym">Polysphondylium pallidum</name>
    <dbReference type="NCBI Taxonomy" id="670386"/>
    <lineage>
        <taxon>Eukaryota</taxon>
        <taxon>Amoebozoa</taxon>
        <taxon>Evosea</taxon>
        <taxon>Eumycetozoa</taxon>
        <taxon>Dictyostelia</taxon>
        <taxon>Acytosteliales</taxon>
        <taxon>Acytosteliaceae</taxon>
        <taxon>Heterostelium</taxon>
    </lineage>
</organism>
<dbReference type="InterPro" id="IPR011009">
    <property type="entry name" value="Kinase-like_dom_sf"/>
</dbReference>
<dbReference type="GO" id="GO:0005524">
    <property type="term" value="F:ATP binding"/>
    <property type="evidence" value="ECO:0007669"/>
    <property type="project" value="InterPro"/>
</dbReference>
<dbReference type="AlphaFoldDB" id="D3BVI3"/>
<dbReference type="SMART" id="SM00220">
    <property type="entry name" value="S_TKc"/>
    <property type="match status" value="1"/>
</dbReference>
<dbReference type="RefSeq" id="XP_020426740.1">
    <property type="nucleotide sequence ID" value="XM_020582324.1"/>
</dbReference>
<gene>
    <name evidence="3" type="ORF">PPL_11574</name>
</gene>
<dbReference type="EMBL" id="ADBJ01000062">
    <property type="protein sequence ID" value="EFA74606.1"/>
    <property type="molecule type" value="Genomic_DNA"/>
</dbReference>
<evidence type="ECO:0000256" key="1">
    <source>
        <dbReference type="ARBA" id="ARBA00025754"/>
    </source>
</evidence>
<dbReference type="Gene3D" id="1.10.510.10">
    <property type="entry name" value="Transferase(Phosphotransferase) domain 1"/>
    <property type="match status" value="2"/>
</dbReference>
<comment type="similarity">
    <text evidence="1">Belongs to the protein kinase superfamily. STE Ser/Thr protein kinase family.</text>
</comment>
<keyword evidence="4" id="KW-1185">Reference proteome</keyword>
<dbReference type="STRING" id="670386.D3BVI3"/>
<accession>D3BVI3</accession>
<evidence type="ECO:0000313" key="3">
    <source>
        <dbReference type="EMBL" id="EFA74606.1"/>
    </source>
</evidence>
<dbReference type="PROSITE" id="PS50011">
    <property type="entry name" value="PROTEIN_KINASE_DOM"/>
    <property type="match status" value="1"/>
</dbReference>
<sequence>MNQNYIEKTDKLVNGRNILKFRIDVYLGRLIILMHNHLKDINDNGSEQHRNIILLGNIDTINNVIVMPDGVDNEYQLIIIKLESTLKNDKSNSHCSGDQLSMHIELLKSSQSYTINIAECQFNNNLDYFKLSHSINNNRYQSISRFPNSNKINNINYENDQKNYERSLNEIRAMQLLIDNPRFVQLVDHFDDKDNKIFHIITKYCDGGDLAVKHKRMIDQNRIFKESEIIKYITQLFNILLELDKHGIVHCDIKPSNIFIEVCTYDITLMLGDFGCLKFLDDPSTIIEYQDTNEDIPQGSELAIESIGEDISEPTICPIAKINSNTLINATRGTPGYIAPEAMNRQYAQSCDFFSVGSTILKLLCCHQDDRDNHQLFQTKGEIKISENRYSKQLIHFIHRLLDKSPKNRESMNQFLNQYIETVIEDDTIIFNVNAPFENSSEYVTDLYFGNEFNQLLKPDSLPPNLTTLTFGINFNQPIPADVLPKSLKRLSFGQFFNQKLEKGMLPDSLITLNLFGEVFNQIWSEGAFPLSLSTLVLGDLPEHLVWLNLGSFNQRLEIGVLPKTLERLTFKEYNQELDIGVLPQSLHFLKFYSFNQKIQEKVLPNSVKVLEFTENFNHPLEIGVLPSSLESLFLPKDYEHTFKIRVLPSSLKRMTIFNNPQSTGHFNYQVLISEEDIGNNRIPLPKPMETLIIGGYYQKDEMKQGNLLSNLKTLEIDLGNRQKLSAMILTNSHDSLQFIKEYYPDYYSAHNLSEMMDSPTDSENSQIKGNHIIALLLTQYNIFKYEKQK</sequence>
<dbReference type="SUPFAM" id="SSF52058">
    <property type="entry name" value="L domain-like"/>
    <property type="match status" value="1"/>
</dbReference>
<dbReference type="InterPro" id="IPR051251">
    <property type="entry name" value="STK_FNIP-Repeat"/>
</dbReference>
<dbReference type="InterPro" id="IPR008615">
    <property type="entry name" value="FNIP"/>
</dbReference>
<dbReference type="PANTHER" id="PTHR32134:SF169">
    <property type="entry name" value="FNIP REPEAT-CONTAINING PROTEIN-RELATED"/>
    <property type="match status" value="1"/>
</dbReference>
<dbReference type="PROSITE" id="PS00108">
    <property type="entry name" value="PROTEIN_KINASE_ST"/>
    <property type="match status" value="1"/>
</dbReference>
<dbReference type="InterPro" id="IPR008271">
    <property type="entry name" value="Ser/Thr_kinase_AS"/>
</dbReference>
<dbReference type="PANTHER" id="PTHR32134">
    <property type="entry name" value="FNIP REPEAT-CONTAINING PROTEIN"/>
    <property type="match status" value="1"/>
</dbReference>
<proteinExistence type="inferred from homology"/>
<name>D3BVI3_HETP5</name>
<dbReference type="Pfam" id="PF00069">
    <property type="entry name" value="Pkinase"/>
    <property type="match status" value="2"/>
</dbReference>
<dbReference type="GO" id="GO:0004672">
    <property type="term" value="F:protein kinase activity"/>
    <property type="evidence" value="ECO:0007669"/>
    <property type="project" value="InterPro"/>
</dbReference>
<reference evidence="3 4" key="1">
    <citation type="journal article" date="2011" name="Genome Res.">
        <title>Phylogeny-wide analysis of social amoeba genomes highlights ancient origins for complex intercellular communication.</title>
        <authorList>
            <person name="Heidel A.J."/>
            <person name="Lawal H.M."/>
            <person name="Felder M."/>
            <person name="Schilde C."/>
            <person name="Helps N.R."/>
            <person name="Tunggal B."/>
            <person name="Rivero F."/>
            <person name="John U."/>
            <person name="Schleicher M."/>
            <person name="Eichinger L."/>
            <person name="Platzer M."/>
            <person name="Noegel A.A."/>
            <person name="Schaap P."/>
            <person name="Gloeckner G."/>
        </authorList>
    </citation>
    <scope>NUCLEOTIDE SEQUENCE [LARGE SCALE GENOMIC DNA]</scope>
    <source>
        <strain evidence="4">ATCC 26659 / Pp 5 / PN500</strain>
    </source>
</reference>
<dbReference type="SUPFAM" id="SSF56112">
    <property type="entry name" value="Protein kinase-like (PK-like)"/>
    <property type="match status" value="1"/>
</dbReference>
<evidence type="ECO:0000313" key="4">
    <source>
        <dbReference type="Proteomes" id="UP000001396"/>
    </source>
</evidence>